<evidence type="ECO:0000256" key="3">
    <source>
        <dbReference type="ARBA" id="ARBA00022737"/>
    </source>
</evidence>
<gene>
    <name evidence="7" type="ORF">DSTB1V02_LOCUS14576</name>
</gene>
<evidence type="ECO:0000259" key="6">
    <source>
        <dbReference type="Pfam" id="PF07657"/>
    </source>
</evidence>
<keyword evidence="4" id="KW-0472">Membrane</keyword>
<keyword evidence="1" id="KW-0245">EGF-like domain</keyword>
<name>A0A7R9FTR2_9CRUS</name>
<feature type="signal peptide" evidence="5">
    <location>
        <begin position="1"/>
        <end position="20"/>
    </location>
</feature>
<dbReference type="InterPro" id="IPR011651">
    <property type="entry name" value="Notch_ligand_N"/>
</dbReference>
<evidence type="ECO:0000256" key="2">
    <source>
        <dbReference type="ARBA" id="ARBA00022692"/>
    </source>
</evidence>
<feature type="domain" description="Notch ligand N-terminal" evidence="6">
    <location>
        <begin position="21"/>
        <end position="131"/>
    </location>
</feature>
<dbReference type="Pfam" id="PF07657">
    <property type="entry name" value="MNNL"/>
    <property type="match status" value="1"/>
</dbReference>
<dbReference type="GO" id="GO:0016020">
    <property type="term" value="C:membrane"/>
    <property type="evidence" value="ECO:0007669"/>
    <property type="project" value="UniProtKB-SubCell"/>
</dbReference>
<evidence type="ECO:0000256" key="4">
    <source>
        <dbReference type="ARBA" id="ARBA00022989"/>
    </source>
</evidence>
<reference evidence="7" key="1">
    <citation type="submission" date="2020-11" db="EMBL/GenBank/DDBJ databases">
        <authorList>
            <person name="Tran Van P."/>
        </authorList>
    </citation>
    <scope>NUCLEOTIDE SEQUENCE</scope>
</reference>
<dbReference type="OrthoDB" id="283575at2759"/>
<dbReference type="EMBL" id="CAJPEV010013107">
    <property type="protein sequence ID" value="CAG0906674.1"/>
    <property type="molecule type" value="Genomic_DNA"/>
</dbReference>
<sequence>MDWRTSLLPFFLALLQQAQSEGVFELRLRAFHNDLGKDDQGDCCSGVPDPQSGVCSGVCHTRFHLCLAHYQVRIESGQCTFGVGRIPVIGDNSVFFTDRGSRNPLINSIPLNFTWPGDFSLIIEAWHVEGDNDGVGN</sequence>
<organism evidence="7">
    <name type="scientific">Darwinula stevensoni</name>
    <dbReference type="NCBI Taxonomy" id="69355"/>
    <lineage>
        <taxon>Eukaryota</taxon>
        <taxon>Metazoa</taxon>
        <taxon>Ecdysozoa</taxon>
        <taxon>Arthropoda</taxon>
        <taxon>Crustacea</taxon>
        <taxon>Oligostraca</taxon>
        <taxon>Ostracoda</taxon>
        <taxon>Podocopa</taxon>
        <taxon>Podocopida</taxon>
        <taxon>Darwinulocopina</taxon>
        <taxon>Darwinuloidea</taxon>
        <taxon>Darwinulidae</taxon>
        <taxon>Darwinula</taxon>
    </lineage>
</organism>
<keyword evidence="3" id="KW-0677">Repeat</keyword>
<dbReference type="Gene3D" id="2.60.40.3510">
    <property type="match status" value="1"/>
</dbReference>
<evidence type="ECO:0000256" key="5">
    <source>
        <dbReference type="SAM" id="SignalP"/>
    </source>
</evidence>
<feature type="non-terminal residue" evidence="7">
    <location>
        <position position="1"/>
    </location>
</feature>
<dbReference type="Proteomes" id="UP000677054">
    <property type="component" value="Unassembled WGS sequence"/>
</dbReference>
<dbReference type="EMBL" id="LR912625">
    <property type="protein sequence ID" value="CAD7254830.1"/>
    <property type="molecule type" value="Genomic_DNA"/>
</dbReference>
<protein>
    <recommendedName>
        <fullName evidence="6">Notch ligand N-terminal domain-containing protein</fullName>
    </recommendedName>
</protein>
<dbReference type="AlphaFoldDB" id="A0A7R9FTR2"/>
<keyword evidence="2" id="KW-0812">Transmembrane</keyword>
<evidence type="ECO:0000313" key="8">
    <source>
        <dbReference type="Proteomes" id="UP000677054"/>
    </source>
</evidence>
<keyword evidence="4" id="KW-1133">Transmembrane helix</keyword>
<keyword evidence="5" id="KW-0732">Signal</keyword>
<keyword evidence="8" id="KW-1185">Reference proteome</keyword>
<evidence type="ECO:0000256" key="1">
    <source>
        <dbReference type="ARBA" id="ARBA00022536"/>
    </source>
</evidence>
<dbReference type="GO" id="GO:0007219">
    <property type="term" value="P:Notch signaling pathway"/>
    <property type="evidence" value="ECO:0007669"/>
    <property type="project" value="InterPro"/>
</dbReference>
<evidence type="ECO:0000313" key="7">
    <source>
        <dbReference type="EMBL" id="CAD7254830.1"/>
    </source>
</evidence>
<feature type="chain" id="PRO_5036210551" description="Notch ligand N-terminal domain-containing protein" evidence="5">
    <location>
        <begin position="21"/>
        <end position="137"/>
    </location>
</feature>
<accession>A0A7R9FTR2</accession>
<proteinExistence type="predicted"/>